<sequence>MTFLLRMITAAVLFFSLAAAAPAAVVQADSVRVLPISGDIDGSQAAFIQRGLRQAAEEGDTAVVITINTLGGRVDSALKIRDMLMASDVPTIAYVTSRAWSAGALIALSCRHIIMAPGSSIGAAEPIPNTEKNIAALKAEFSATAAQNGHNPGVAEAMVDKSQGYPDYAEPGKILALSDGQAKELNVSDGSADTLSEALALYSLGDAPLTYVDKDWRDDVVGILQNPYVRTIFVALIIAALLAEIKMAGIGAGIATAFVFGGLLLLSGNESLADGLKIVAAFLVSLLCIGLELASPGVGIFGLAGVVLLFGSLFFMLGATYEAVYILAGGTVLAIILFYIVGKHLPKSRLFEKLTLKNRSTKEKGYTAQADYSKYLYERGKTITILRPSGTIRIGKERVDAVANGTFIGRDVIVRVVKVEGSRVVVEPEPERHPKP</sequence>
<dbReference type="InterPro" id="IPR029045">
    <property type="entry name" value="ClpP/crotonase-like_dom_sf"/>
</dbReference>
<feature type="domain" description="NfeD1b N-terminal" evidence="7">
    <location>
        <begin position="31"/>
        <end position="211"/>
    </location>
</feature>
<evidence type="ECO:0000256" key="4">
    <source>
        <dbReference type="ARBA" id="ARBA00023136"/>
    </source>
</evidence>
<dbReference type="PANTHER" id="PTHR33507:SF3">
    <property type="entry name" value="INNER MEMBRANE PROTEIN YBBJ"/>
    <property type="match status" value="1"/>
</dbReference>
<dbReference type="EMBL" id="CP027569">
    <property type="protein sequence ID" value="AVO26453.1"/>
    <property type="molecule type" value="Genomic_DNA"/>
</dbReference>
<dbReference type="GO" id="GO:0005886">
    <property type="term" value="C:plasma membrane"/>
    <property type="evidence" value="ECO:0007669"/>
    <property type="project" value="TreeGrafter"/>
</dbReference>
<keyword evidence="2" id="KW-0812">Transmembrane</keyword>
<dbReference type="Pfam" id="PF25145">
    <property type="entry name" value="NfeD1b_N"/>
    <property type="match status" value="1"/>
</dbReference>
<evidence type="ECO:0000259" key="5">
    <source>
        <dbReference type="Pfam" id="PF01957"/>
    </source>
</evidence>
<dbReference type="SUPFAM" id="SSF52096">
    <property type="entry name" value="ClpP/crotonase"/>
    <property type="match status" value="1"/>
</dbReference>
<organism evidence="8 9">
    <name type="scientific">Megasphaera elsdenii</name>
    <dbReference type="NCBI Taxonomy" id="907"/>
    <lineage>
        <taxon>Bacteria</taxon>
        <taxon>Bacillati</taxon>
        <taxon>Bacillota</taxon>
        <taxon>Negativicutes</taxon>
        <taxon>Veillonellales</taxon>
        <taxon>Veillonellaceae</taxon>
        <taxon>Megasphaera</taxon>
    </lineage>
</organism>
<evidence type="ECO:0000256" key="1">
    <source>
        <dbReference type="ARBA" id="ARBA00004141"/>
    </source>
</evidence>
<dbReference type="InterPro" id="IPR056738">
    <property type="entry name" value="NfeD1b_N"/>
</dbReference>
<dbReference type="Pfam" id="PF01957">
    <property type="entry name" value="NfeD"/>
    <property type="match status" value="1"/>
</dbReference>
<dbReference type="CDD" id="cd07021">
    <property type="entry name" value="Clp_protease_NfeD_like"/>
    <property type="match status" value="1"/>
</dbReference>
<dbReference type="InterPro" id="IPR012340">
    <property type="entry name" value="NA-bd_OB-fold"/>
</dbReference>
<protein>
    <submittedName>
        <fullName evidence="8">Nodulation protein NfeD</fullName>
    </submittedName>
</protein>
<evidence type="ECO:0000256" key="2">
    <source>
        <dbReference type="ARBA" id="ARBA00022692"/>
    </source>
</evidence>
<keyword evidence="3" id="KW-1133">Transmembrane helix</keyword>
<dbReference type="Gene3D" id="2.40.50.140">
    <property type="entry name" value="Nucleic acid-binding proteins"/>
    <property type="match status" value="1"/>
</dbReference>
<evidence type="ECO:0000259" key="6">
    <source>
        <dbReference type="Pfam" id="PF24961"/>
    </source>
</evidence>
<dbReference type="InterPro" id="IPR002810">
    <property type="entry name" value="NfeD-like_C"/>
</dbReference>
<dbReference type="OrthoDB" id="9806253at2"/>
<feature type="domain" description="NfeD-like C-terminal" evidence="5">
    <location>
        <begin position="375"/>
        <end position="428"/>
    </location>
</feature>
<accession>A0A269TDP5</accession>
<dbReference type="Pfam" id="PF24961">
    <property type="entry name" value="NfeD_membrane"/>
    <property type="match status" value="1"/>
</dbReference>
<reference evidence="8 9" key="1">
    <citation type="journal article" date="2018" name="Genome Announc.">
        <title>Complete genomes of two Megasphaera elsdenii strains, NCIMB 702410 and ATCC 25940.</title>
        <authorList>
            <person name="Hatmaker E.A."/>
            <person name="O'Dell K."/>
            <person name="Riley L.A."/>
            <person name="Klingeman D.M."/>
            <person name="Guss A.M."/>
        </authorList>
    </citation>
    <scope>NUCLEOTIDE SEQUENCE [LARGE SCALE GENOMIC DNA]</scope>
    <source>
        <strain evidence="8 9">NCIMB702410</strain>
    </source>
</reference>
<proteinExistence type="predicted"/>
<dbReference type="AlphaFoldDB" id="A0A269TDP5"/>
<gene>
    <name evidence="8" type="ORF">C6Y28_01795</name>
</gene>
<dbReference type="PANTHER" id="PTHR33507">
    <property type="entry name" value="INNER MEMBRANE PROTEIN YBBJ"/>
    <property type="match status" value="1"/>
</dbReference>
<evidence type="ECO:0000259" key="7">
    <source>
        <dbReference type="Pfam" id="PF25145"/>
    </source>
</evidence>
<keyword evidence="4" id="KW-0472">Membrane</keyword>
<dbReference type="InterPro" id="IPR056739">
    <property type="entry name" value="NfeD_membrane"/>
</dbReference>
<name>A0A269TDP5_MEGEL</name>
<dbReference type="InterPro" id="IPR052165">
    <property type="entry name" value="Membrane_assoc_protease"/>
</dbReference>
<comment type="subcellular location">
    <subcellularLocation>
        <location evidence="1">Membrane</location>
        <topology evidence="1">Multi-pass membrane protein</topology>
    </subcellularLocation>
</comment>
<feature type="domain" description="NfeD integral membrane" evidence="6">
    <location>
        <begin position="229"/>
        <end position="342"/>
    </location>
</feature>
<dbReference type="RefSeq" id="WP_027895547.1">
    <property type="nucleotide sequence ID" value="NZ_CABMON010000008.1"/>
</dbReference>
<evidence type="ECO:0000313" key="8">
    <source>
        <dbReference type="EMBL" id="AVO26453.1"/>
    </source>
</evidence>
<evidence type="ECO:0000313" key="9">
    <source>
        <dbReference type="Proteomes" id="UP000238358"/>
    </source>
</evidence>
<evidence type="ECO:0000256" key="3">
    <source>
        <dbReference type="ARBA" id="ARBA00022989"/>
    </source>
</evidence>
<dbReference type="Gene3D" id="3.90.226.10">
    <property type="entry name" value="2-enoyl-CoA Hydratase, Chain A, domain 1"/>
    <property type="match status" value="1"/>
</dbReference>
<dbReference type="Proteomes" id="UP000238358">
    <property type="component" value="Chromosome"/>
</dbReference>